<dbReference type="AlphaFoldDB" id="A0A914QD11"/>
<feature type="compositionally biased region" description="Polar residues" evidence="1">
    <location>
        <begin position="171"/>
        <end position="182"/>
    </location>
</feature>
<feature type="compositionally biased region" description="Acidic residues" evidence="1">
    <location>
        <begin position="51"/>
        <end position="65"/>
    </location>
</feature>
<keyword evidence="2" id="KW-1185">Reference proteome</keyword>
<dbReference type="Proteomes" id="UP000887578">
    <property type="component" value="Unplaced"/>
</dbReference>
<organism evidence="2 3">
    <name type="scientific">Panagrolaimus davidi</name>
    <dbReference type="NCBI Taxonomy" id="227884"/>
    <lineage>
        <taxon>Eukaryota</taxon>
        <taxon>Metazoa</taxon>
        <taxon>Ecdysozoa</taxon>
        <taxon>Nematoda</taxon>
        <taxon>Chromadorea</taxon>
        <taxon>Rhabditida</taxon>
        <taxon>Tylenchina</taxon>
        <taxon>Panagrolaimomorpha</taxon>
        <taxon>Panagrolaimoidea</taxon>
        <taxon>Panagrolaimidae</taxon>
        <taxon>Panagrolaimus</taxon>
    </lineage>
</organism>
<evidence type="ECO:0000313" key="3">
    <source>
        <dbReference type="WBParaSite" id="PDA_v2.g29169.t1"/>
    </source>
</evidence>
<feature type="region of interest" description="Disordered" evidence="1">
    <location>
        <begin position="196"/>
        <end position="236"/>
    </location>
</feature>
<dbReference type="WBParaSite" id="PDA_v2.g29169.t1">
    <property type="protein sequence ID" value="PDA_v2.g29169.t1"/>
    <property type="gene ID" value="PDA_v2.g29169"/>
</dbReference>
<feature type="compositionally biased region" description="Polar residues" evidence="1">
    <location>
        <begin position="201"/>
        <end position="233"/>
    </location>
</feature>
<proteinExistence type="predicted"/>
<sequence>MDYLEDISYEEFMSDRSESESESSTNLSSSSSMEHVAASDACDSHGNETEHDFDEFDTLDIDTNADNDSNSSLNEAESSCVVPEVNPTDIQTGSIVKDDALNELKSAQVFSPNVELKPLIIATPPQQKPSGLDPRAFSMYPTAEDLSKPDEPQDNNTRERRHRFRHIGGAETSTLSNSINSDKLYQQNVENTKEKLKDLTISESSTIPEASTATKNSTDISNPPATDISNPSESDPKLIELKDARLKLIKNFGENKQLSMLSELLQLNDRITDIQGFDDIQIISSPSSSSPSTEAKPCSSTDKCYKQAESPTSAAIIGNINDMNARYAYEQKILITGVEPHECPYTKILRRKTAAETHQEILEQFLKYAKIENPLIESKKAKESSYVIVKP</sequence>
<feature type="compositionally biased region" description="Low complexity" evidence="1">
    <location>
        <begin position="22"/>
        <end position="32"/>
    </location>
</feature>
<accession>A0A914QD11</accession>
<name>A0A914QD11_9BILA</name>
<evidence type="ECO:0000256" key="1">
    <source>
        <dbReference type="SAM" id="MobiDB-lite"/>
    </source>
</evidence>
<feature type="region of interest" description="Disordered" evidence="1">
    <location>
        <begin position="1"/>
        <end position="86"/>
    </location>
</feature>
<feature type="region of interest" description="Disordered" evidence="1">
    <location>
        <begin position="124"/>
        <end position="182"/>
    </location>
</feature>
<reference evidence="3" key="1">
    <citation type="submission" date="2022-11" db="UniProtKB">
        <authorList>
            <consortium name="WormBaseParasite"/>
        </authorList>
    </citation>
    <scope>IDENTIFICATION</scope>
</reference>
<evidence type="ECO:0000313" key="2">
    <source>
        <dbReference type="Proteomes" id="UP000887578"/>
    </source>
</evidence>
<feature type="compositionally biased region" description="Polar residues" evidence="1">
    <location>
        <begin position="66"/>
        <end position="77"/>
    </location>
</feature>
<protein>
    <submittedName>
        <fullName evidence="3">Uncharacterized protein</fullName>
    </submittedName>
</protein>